<dbReference type="UniPathway" id="UPA00232"/>
<evidence type="ECO:0000256" key="1">
    <source>
        <dbReference type="ARBA" id="ARBA00001974"/>
    </source>
</evidence>
<sequence length="429" mass="46687">MTHTAHTPNVTDAVNSTKEIQTTWLIVGGGAVGLTLALSLAKRGQYVCVIDAKPEFDERAWQEKLAKRDARVFALSRTSVGLLDEIGVYDALIRKADYTQMHVWQGDGRGELRFAAPSLIPESMGCMVEPAVLEYALLEKAKDDKYAPFLSILHGTTLLADTLDVQKDGITLKLQSNDNTITIKTKMLIGADGRASVVRSAMGIACDRLDYGQIAICCAIRTEKPHQNTARQAMLPTGTLALLPLANLHADDNDLWQSVVWTLPSELAKTYLALSYDELAQKLALTSGFELGQIHEIQSVASFPLSAQAAKSYTAAHTLLMGDAAHGVHPLAGQGLNLGFLDIKALLEILTWAQARNLPINHPAVLARYERARRGHNALMMHGFSAINAAFASSVMQYKPLRFMRSEAVRLVGKSPSLLAFFNRQAGGV</sequence>
<dbReference type="PRINTS" id="PR00420">
    <property type="entry name" value="RNGMNOXGNASE"/>
</dbReference>
<dbReference type="InterPro" id="IPR018168">
    <property type="entry name" value="Ubi_Hdrlase_CS"/>
</dbReference>
<dbReference type="InterPro" id="IPR010971">
    <property type="entry name" value="UbiH/COQ6"/>
</dbReference>
<dbReference type="AlphaFoldDB" id="A0A378RAS3"/>
<dbReference type="NCBIfam" id="TIGR01988">
    <property type="entry name" value="Ubi-OHases"/>
    <property type="match status" value="1"/>
</dbReference>
<evidence type="ECO:0000313" key="10">
    <source>
        <dbReference type="Proteomes" id="UP000255279"/>
    </source>
</evidence>
<dbReference type="PANTHER" id="PTHR43876:SF7">
    <property type="entry name" value="UBIQUINONE BIOSYNTHESIS MONOOXYGENASE COQ6, MITOCHONDRIAL"/>
    <property type="match status" value="1"/>
</dbReference>
<keyword evidence="6 9" id="KW-0560">Oxidoreductase</keyword>
<dbReference type="SUPFAM" id="SSF51905">
    <property type="entry name" value="FAD/NAD(P)-binding domain"/>
    <property type="match status" value="1"/>
</dbReference>
<dbReference type="InterPro" id="IPR002938">
    <property type="entry name" value="FAD-bd"/>
</dbReference>
<dbReference type="Proteomes" id="UP000255279">
    <property type="component" value="Unassembled WGS sequence"/>
</dbReference>
<dbReference type="GO" id="GO:0006744">
    <property type="term" value="P:ubiquinone biosynthetic process"/>
    <property type="evidence" value="ECO:0007669"/>
    <property type="project" value="UniProtKB-UniPathway"/>
</dbReference>
<organism evidence="9 10">
    <name type="scientific">Moraxella caviae</name>
    <dbReference type="NCBI Taxonomy" id="34060"/>
    <lineage>
        <taxon>Bacteria</taxon>
        <taxon>Pseudomonadati</taxon>
        <taxon>Pseudomonadota</taxon>
        <taxon>Gammaproteobacteria</taxon>
        <taxon>Moraxellales</taxon>
        <taxon>Moraxellaceae</taxon>
        <taxon>Moraxella</taxon>
    </lineage>
</organism>
<dbReference type="PANTHER" id="PTHR43876">
    <property type="entry name" value="UBIQUINONE BIOSYNTHESIS MONOOXYGENASE COQ6, MITOCHONDRIAL"/>
    <property type="match status" value="1"/>
</dbReference>
<keyword evidence="7" id="KW-0503">Monooxygenase</keyword>
<evidence type="ECO:0000256" key="4">
    <source>
        <dbReference type="ARBA" id="ARBA00022630"/>
    </source>
</evidence>
<comment type="similarity">
    <text evidence="3">Belongs to the UbiH/COQ6 family.</text>
</comment>
<evidence type="ECO:0000256" key="2">
    <source>
        <dbReference type="ARBA" id="ARBA00004749"/>
    </source>
</evidence>
<dbReference type="RefSeq" id="WP_078276370.1">
    <property type="nucleotide sequence ID" value="NZ_CAACXO010000043.1"/>
</dbReference>
<dbReference type="GO" id="GO:0071949">
    <property type="term" value="F:FAD binding"/>
    <property type="evidence" value="ECO:0007669"/>
    <property type="project" value="InterPro"/>
</dbReference>
<evidence type="ECO:0000256" key="6">
    <source>
        <dbReference type="ARBA" id="ARBA00023002"/>
    </source>
</evidence>
<gene>
    <name evidence="9" type="primary">ubiF</name>
    <name evidence="9" type="ORF">NCTC10293_02165</name>
</gene>
<dbReference type="PROSITE" id="PS01304">
    <property type="entry name" value="UBIH"/>
    <property type="match status" value="1"/>
</dbReference>
<evidence type="ECO:0000256" key="3">
    <source>
        <dbReference type="ARBA" id="ARBA00005349"/>
    </source>
</evidence>
<keyword evidence="5" id="KW-0274">FAD</keyword>
<comment type="pathway">
    <text evidence="2">Cofactor biosynthesis; ubiquinone biosynthesis.</text>
</comment>
<evidence type="ECO:0000256" key="7">
    <source>
        <dbReference type="ARBA" id="ARBA00023033"/>
    </source>
</evidence>
<dbReference type="EMBL" id="UGQE01000004">
    <property type="protein sequence ID" value="STZ14570.1"/>
    <property type="molecule type" value="Genomic_DNA"/>
</dbReference>
<evidence type="ECO:0000259" key="8">
    <source>
        <dbReference type="Pfam" id="PF01494"/>
    </source>
</evidence>
<reference evidence="9 10" key="1">
    <citation type="submission" date="2018-06" db="EMBL/GenBank/DDBJ databases">
        <authorList>
            <consortium name="Pathogen Informatics"/>
            <person name="Doyle S."/>
        </authorList>
    </citation>
    <scope>NUCLEOTIDE SEQUENCE [LARGE SCALE GENOMIC DNA]</scope>
    <source>
        <strain evidence="9 10">NCTC10293</strain>
    </source>
</reference>
<dbReference type="Pfam" id="PF01494">
    <property type="entry name" value="FAD_binding_3"/>
    <property type="match status" value="1"/>
</dbReference>
<evidence type="ECO:0000313" key="9">
    <source>
        <dbReference type="EMBL" id="STZ14570.1"/>
    </source>
</evidence>
<evidence type="ECO:0000256" key="5">
    <source>
        <dbReference type="ARBA" id="ARBA00022827"/>
    </source>
</evidence>
<dbReference type="GO" id="GO:0004497">
    <property type="term" value="F:monooxygenase activity"/>
    <property type="evidence" value="ECO:0007669"/>
    <property type="project" value="UniProtKB-KW"/>
</dbReference>
<accession>A0A378RAS3</accession>
<dbReference type="OrthoDB" id="9769565at2"/>
<dbReference type="InterPro" id="IPR051205">
    <property type="entry name" value="UbiH/COQ6_monooxygenase"/>
</dbReference>
<comment type="cofactor">
    <cofactor evidence="1">
        <name>FAD</name>
        <dbReference type="ChEBI" id="CHEBI:57692"/>
    </cofactor>
</comment>
<keyword evidence="4" id="KW-0285">Flavoprotein</keyword>
<dbReference type="EC" id="1.14.13.-" evidence="9"/>
<dbReference type="InterPro" id="IPR036188">
    <property type="entry name" value="FAD/NAD-bd_sf"/>
</dbReference>
<protein>
    <submittedName>
        <fullName evidence="9">2-octaprenyl-3-methyl-6-methoxy-1,4-benzoquinol hydroxylase</fullName>
        <ecNumber evidence="9">1.14.13.-</ecNumber>
    </submittedName>
</protein>
<feature type="domain" description="FAD-binding" evidence="8">
    <location>
        <begin position="22"/>
        <end position="374"/>
    </location>
</feature>
<dbReference type="GO" id="GO:0016705">
    <property type="term" value="F:oxidoreductase activity, acting on paired donors, with incorporation or reduction of molecular oxygen"/>
    <property type="evidence" value="ECO:0007669"/>
    <property type="project" value="InterPro"/>
</dbReference>
<dbReference type="Gene3D" id="3.50.50.60">
    <property type="entry name" value="FAD/NAD(P)-binding domain"/>
    <property type="match status" value="2"/>
</dbReference>
<name>A0A378RAS3_9GAMM</name>
<proteinExistence type="inferred from homology"/>